<proteinExistence type="predicted"/>
<name>A0A167WA25_9AGAM</name>
<sequence>MDRRNTFPIYGSEDEIPYIPDLRLIPGVYVTRVRTGTEKVFDPAVFTRLTRE</sequence>
<evidence type="ECO:0000313" key="3">
    <source>
        <dbReference type="Proteomes" id="UP000076532"/>
    </source>
</evidence>
<dbReference type="Proteomes" id="UP000076532">
    <property type="component" value="Unassembled WGS sequence"/>
</dbReference>
<dbReference type="EMBL" id="KV417537">
    <property type="protein sequence ID" value="KZP22759.1"/>
    <property type="molecule type" value="Genomic_DNA"/>
</dbReference>
<dbReference type="EMBL" id="KV417815">
    <property type="protein sequence ID" value="KZP05865.1"/>
    <property type="molecule type" value="Genomic_DNA"/>
</dbReference>
<evidence type="ECO:0000313" key="2">
    <source>
        <dbReference type="EMBL" id="KZP22759.1"/>
    </source>
</evidence>
<organism evidence="1 3">
    <name type="scientific">Athelia psychrophila</name>
    <dbReference type="NCBI Taxonomy" id="1759441"/>
    <lineage>
        <taxon>Eukaryota</taxon>
        <taxon>Fungi</taxon>
        <taxon>Dikarya</taxon>
        <taxon>Basidiomycota</taxon>
        <taxon>Agaricomycotina</taxon>
        <taxon>Agaricomycetes</taxon>
        <taxon>Agaricomycetidae</taxon>
        <taxon>Atheliales</taxon>
        <taxon>Atheliaceae</taxon>
        <taxon>Athelia</taxon>
    </lineage>
</organism>
<accession>A0A167WA25</accession>
<gene>
    <name evidence="2" type="ORF">FIBSPDRAFT_859233</name>
    <name evidence="1" type="ORF">FIBSPDRAFT_877079</name>
</gene>
<reference evidence="1 3" key="1">
    <citation type="journal article" date="2016" name="Mol. Biol. Evol.">
        <title>Comparative Genomics of Early-Diverging Mushroom-Forming Fungi Provides Insights into the Origins of Lignocellulose Decay Capabilities.</title>
        <authorList>
            <person name="Nagy L.G."/>
            <person name="Riley R."/>
            <person name="Tritt A."/>
            <person name="Adam C."/>
            <person name="Daum C."/>
            <person name="Floudas D."/>
            <person name="Sun H."/>
            <person name="Yadav J.S."/>
            <person name="Pangilinan J."/>
            <person name="Larsson K.H."/>
            <person name="Matsuura K."/>
            <person name="Barry K."/>
            <person name="Labutti K."/>
            <person name="Kuo R."/>
            <person name="Ohm R.A."/>
            <person name="Bhattacharya S.S."/>
            <person name="Shirouzu T."/>
            <person name="Yoshinaga Y."/>
            <person name="Martin F.M."/>
            <person name="Grigoriev I.V."/>
            <person name="Hibbett D.S."/>
        </authorList>
    </citation>
    <scope>NUCLEOTIDE SEQUENCE [LARGE SCALE GENOMIC DNA]</scope>
    <source>
        <strain evidence="1 3">CBS 109695</strain>
    </source>
</reference>
<protein>
    <submittedName>
        <fullName evidence="1">Uncharacterized protein</fullName>
    </submittedName>
</protein>
<keyword evidence="3" id="KW-1185">Reference proteome</keyword>
<evidence type="ECO:0000313" key="1">
    <source>
        <dbReference type="EMBL" id="KZP05865.1"/>
    </source>
</evidence>
<dbReference type="AlphaFoldDB" id="A0A167WA25"/>